<dbReference type="EMBL" id="JAXCGZ010019159">
    <property type="protein sequence ID" value="KAK7066510.1"/>
    <property type="molecule type" value="Genomic_DNA"/>
</dbReference>
<dbReference type="AlphaFoldDB" id="A0AAN8WHS7"/>
<feature type="region of interest" description="Disordered" evidence="1">
    <location>
        <begin position="1"/>
        <end position="21"/>
    </location>
</feature>
<evidence type="ECO:0000313" key="2">
    <source>
        <dbReference type="EMBL" id="KAK7066510.1"/>
    </source>
</evidence>
<name>A0AAN8WHS7_HALRR</name>
<feature type="compositionally biased region" description="Basic and acidic residues" evidence="1">
    <location>
        <begin position="1"/>
        <end position="12"/>
    </location>
</feature>
<gene>
    <name evidence="2" type="ORF">SK128_008869</name>
</gene>
<keyword evidence="3" id="KW-1185">Reference proteome</keyword>
<evidence type="ECO:0000256" key="1">
    <source>
        <dbReference type="SAM" id="MobiDB-lite"/>
    </source>
</evidence>
<dbReference type="Proteomes" id="UP001381693">
    <property type="component" value="Unassembled WGS sequence"/>
</dbReference>
<evidence type="ECO:0000313" key="3">
    <source>
        <dbReference type="Proteomes" id="UP001381693"/>
    </source>
</evidence>
<feature type="non-terminal residue" evidence="2">
    <location>
        <position position="1"/>
    </location>
</feature>
<reference evidence="2 3" key="1">
    <citation type="submission" date="2023-11" db="EMBL/GenBank/DDBJ databases">
        <title>Halocaridina rubra genome assembly.</title>
        <authorList>
            <person name="Smith C."/>
        </authorList>
    </citation>
    <scope>NUCLEOTIDE SEQUENCE [LARGE SCALE GENOMIC DNA]</scope>
    <source>
        <strain evidence="2">EP-1</strain>
        <tissue evidence="2">Whole</tissue>
    </source>
</reference>
<accession>A0AAN8WHS7</accession>
<sequence length="60" mass="7136">NTISRLKKEELSPKTGFPGLRQPIASRQAMRKTAELLTRHIWNQTEVKPTKFAQRYWLRK</sequence>
<organism evidence="2 3">
    <name type="scientific">Halocaridina rubra</name>
    <name type="common">Hawaiian red shrimp</name>
    <dbReference type="NCBI Taxonomy" id="373956"/>
    <lineage>
        <taxon>Eukaryota</taxon>
        <taxon>Metazoa</taxon>
        <taxon>Ecdysozoa</taxon>
        <taxon>Arthropoda</taxon>
        <taxon>Crustacea</taxon>
        <taxon>Multicrustacea</taxon>
        <taxon>Malacostraca</taxon>
        <taxon>Eumalacostraca</taxon>
        <taxon>Eucarida</taxon>
        <taxon>Decapoda</taxon>
        <taxon>Pleocyemata</taxon>
        <taxon>Caridea</taxon>
        <taxon>Atyoidea</taxon>
        <taxon>Atyidae</taxon>
        <taxon>Halocaridina</taxon>
    </lineage>
</organism>
<comment type="caution">
    <text evidence="2">The sequence shown here is derived from an EMBL/GenBank/DDBJ whole genome shotgun (WGS) entry which is preliminary data.</text>
</comment>
<proteinExistence type="predicted"/>
<protein>
    <submittedName>
        <fullName evidence="2">Uncharacterized protein</fullName>
    </submittedName>
</protein>